<dbReference type="EMBL" id="BK016184">
    <property type="protein sequence ID" value="DAG00917.1"/>
    <property type="molecule type" value="Genomic_DNA"/>
</dbReference>
<dbReference type="Pfam" id="PF25712">
    <property type="entry name" value="crAss_CARGO2"/>
    <property type="match status" value="1"/>
</dbReference>
<organism evidence="2">
    <name type="scientific">CrAss-like virus sp. ctelJ1</name>
    <dbReference type="NCBI Taxonomy" id="2825838"/>
    <lineage>
        <taxon>Viruses</taxon>
        <taxon>Duplodnaviria</taxon>
        <taxon>Heunggongvirae</taxon>
        <taxon>Uroviricota</taxon>
        <taxon>Caudoviricetes</taxon>
        <taxon>Crassvirales</taxon>
    </lineage>
</organism>
<evidence type="ECO:0000313" key="2">
    <source>
        <dbReference type="EMBL" id="DAG00917.1"/>
    </source>
</evidence>
<evidence type="ECO:0000256" key="1">
    <source>
        <dbReference type="SAM" id="MobiDB-lite"/>
    </source>
</evidence>
<name>A0A8S5V2H4_9CAUD</name>
<proteinExistence type="predicted"/>
<sequence>MANSNFITNQTVFEPFSYDEIYKPLQESTAVHNQIADAYAELDAKASVWENMANKATDRKTYEQYMKYANDLRKNVNELAARGLTTNSRNAFRQMFRRYQQEITPIENAYKTRAEQAKQQMDWHAKDPTVMFNFDAASMSLDDYLSNPSMQYQAISGQALTQRVGNAVANLKNQLRNVTGWAHTAEGQMLERIEQYGLTQEDMNLIRSNPSAYPAITKLISDVVSSSGVGQWTDRDGNIREDSINQALNYAYEGLWQGIGQSKQVAQRDAGYITPYQRWQMARQAENDKFNNLLKLKKAGLVNADGTPKDEDDIRNGLYLPVPGNADPKAEKARRKQLNSDLDKIQKVMNNTASDDDVADVENLMNKYNISNLNELSDFITKEYNTVHTSEMYQANFQNSQYVNDVILGRVLGTSPAGVKSGDKKSAKRALEGMFIKSNGKSLDKNEAENALNAFSDGVIFIDSRTGRLGIKSNDYGTYYFSDAAAQNALYGEIDPATGMSLYDILQEIAERVAAKDVSKNPQDKMAQFQAIQDNVATIFSALLNINNGGIPGVPGTSSKSRTRNTEFDLEGVPVQASYPGPDGSYDMYDSNGEYME</sequence>
<feature type="region of interest" description="Disordered" evidence="1">
    <location>
        <begin position="573"/>
        <end position="597"/>
    </location>
</feature>
<reference evidence="2" key="1">
    <citation type="journal article" date="2021" name="Proc. Natl. Acad. Sci. U.S.A.">
        <title>A Catalog of Tens of Thousands of Viruses from Human Metagenomes Reveals Hidden Associations with Chronic Diseases.</title>
        <authorList>
            <person name="Tisza M.J."/>
            <person name="Buck C.B."/>
        </authorList>
    </citation>
    <scope>NUCLEOTIDE SEQUENCE</scope>
    <source>
        <strain evidence="2">CtelJ1</strain>
    </source>
</reference>
<protein>
    <submittedName>
        <fullName evidence="2">Uncharacterized protein</fullName>
    </submittedName>
</protein>
<accession>A0A8S5V2H4</accession>
<dbReference type="InterPro" id="IPR058050">
    <property type="entry name" value="CARGO2"/>
</dbReference>